<dbReference type="AlphaFoldDB" id="A0AB35JJP0"/>
<comment type="caution">
    <text evidence="1">The sequence shown here is derived from an EMBL/GenBank/DDBJ whole genome shotgun (WGS) entry which is preliminary data.</text>
</comment>
<evidence type="ECO:0000313" key="2">
    <source>
        <dbReference type="Proteomes" id="UP001220207"/>
    </source>
</evidence>
<dbReference type="EMBL" id="JAGSOW010000001">
    <property type="protein sequence ID" value="MDC3734361.1"/>
    <property type="molecule type" value="Genomic_DNA"/>
</dbReference>
<protein>
    <recommendedName>
        <fullName evidence="3">Terminase small subunit</fullName>
    </recommendedName>
</protein>
<dbReference type="Proteomes" id="UP001220207">
    <property type="component" value="Unassembled WGS sequence"/>
</dbReference>
<name>A0AB35JJP0_PSESY</name>
<evidence type="ECO:0000313" key="1">
    <source>
        <dbReference type="EMBL" id="MDC3734361.1"/>
    </source>
</evidence>
<accession>A0AB35JJP0</accession>
<dbReference type="RefSeq" id="WP_122529190.1">
    <property type="nucleotide sequence ID" value="NZ_JAGSOW010000001.1"/>
</dbReference>
<organism evidence="1 2">
    <name type="scientific">Pseudomonas syringae pv. syringae</name>
    <dbReference type="NCBI Taxonomy" id="321"/>
    <lineage>
        <taxon>Bacteria</taxon>
        <taxon>Pseudomonadati</taxon>
        <taxon>Pseudomonadota</taxon>
        <taxon>Gammaproteobacteria</taxon>
        <taxon>Pseudomonadales</taxon>
        <taxon>Pseudomonadaceae</taxon>
        <taxon>Pseudomonas</taxon>
        <taxon>Pseudomonas syringae</taxon>
    </lineage>
</organism>
<sequence length="101" mass="10880">MARKRKVTTETVKASALELLDLTLQATNKRFADAIKDDYPCEAALISASVALLKMVEAKGSLTDDDKAGDLAAQRQAFNDRKPATTKHTPEDIAALYAGNT</sequence>
<gene>
    <name evidence="1" type="ORF">KDL27_00975</name>
</gene>
<proteinExistence type="predicted"/>
<reference evidence="1" key="1">
    <citation type="submission" date="2021-04" db="EMBL/GenBank/DDBJ databases">
        <title>Genome Sequence and Comparative Genome Analysis of Pseudomonas syringae pv. syringae strains EC33 and LMG5496 isolated from Citrus plants from Tunisia and Greece.</title>
        <authorList>
            <person name="Abdellatif E."/>
            <person name="Baeyen S."/>
        </authorList>
    </citation>
    <scope>NUCLEOTIDE SEQUENCE</scope>
    <source>
        <strain evidence="1">LMG 5496</strain>
    </source>
</reference>
<evidence type="ECO:0008006" key="3">
    <source>
        <dbReference type="Google" id="ProtNLM"/>
    </source>
</evidence>